<evidence type="ECO:0000259" key="11">
    <source>
        <dbReference type="PROSITE" id="PS50835"/>
    </source>
</evidence>
<name>A0A7J7ES02_DICBM</name>
<dbReference type="Pfam" id="PF00129">
    <property type="entry name" value="MHC_I"/>
    <property type="match status" value="1"/>
</dbReference>
<dbReference type="FunFam" id="2.60.40.10:FF:001703">
    <property type="entry name" value="Zinc-alpha-2-glycoprotein"/>
    <property type="match status" value="1"/>
</dbReference>
<evidence type="ECO:0000256" key="8">
    <source>
        <dbReference type="ARBA" id="ARBA00065635"/>
    </source>
</evidence>
<dbReference type="GO" id="GO:0006955">
    <property type="term" value="P:immune response"/>
    <property type="evidence" value="ECO:0007669"/>
    <property type="project" value="TreeGrafter"/>
</dbReference>
<dbReference type="FunFam" id="3.30.500.10:FF:000001">
    <property type="entry name" value="H-2 class I histocompatibility antigen, alpha chain"/>
    <property type="match status" value="1"/>
</dbReference>
<proteinExistence type="inferred from homology"/>
<dbReference type="InterPro" id="IPR011161">
    <property type="entry name" value="MHC_I-like_Ag-recog"/>
</dbReference>
<protein>
    <recommendedName>
        <fullName evidence="9">Zinc-alpha-2-glycoprotein</fullName>
    </recommendedName>
</protein>
<dbReference type="SMART" id="SM00407">
    <property type="entry name" value="IGc1"/>
    <property type="match status" value="1"/>
</dbReference>
<keyword evidence="6" id="KW-1015">Disulfide bond</keyword>
<dbReference type="InterPro" id="IPR050208">
    <property type="entry name" value="MHC_class-I_related"/>
</dbReference>
<dbReference type="InterPro" id="IPR037055">
    <property type="entry name" value="MHC_I-like_Ag-recog_sf"/>
</dbReference>
<dbReference type="InterPro" id="IPR007110">
    <property type="entry name" value="Ig-like_dom"/>
</dbReference>
<dbReference type="InterPro" id="IPR003006">
    <property type="entry name" value="Ig/MHC_CS"/>
</dbReference>
<evidence type="ECO:0000256" key="9">
    <source>
        <dbReference type="ARBA" id="ARBA00068444"/>
    </source>
</evidence>
<dbReference type="Gene3D" id="2.60.40.10">
    <property type="entry name" value="Immunoglobulins"/>
    <property type="match status" value="1"/>
</dbReference>
<keyword evidence="4" id="KW-0964">Secreted</keyword>
<dbReference type="Proteomes" id="UP000551758">
    <property type="component" value="Unassembled WGS sequence"/>
</dbReference>
<evidence type="ECO:0000256" key="7">
    <source>
        <dbReference type="ARBA" id="ARBA00023180"/>
    </source>
</evidence>
<evidence type="ECO:0000256" key="1">
    <source>
        <dbReference type="ARBA" id="ARBA00004251"/>
    </source>
</evidence>
<evidence type="ECO:0000256" key="6">
    <source>
        <dbReference type="ARBA" id="ARBA00023157"/>
    </source>
</evidence>
<dbReference type="InterPro" id="IPR001039">
    <property type="entry name" value="MHC_I_a_a1/a2"/>
</dbReference>
<evidence type="ECO:0000313" key="13">
    <source>
        <dbReference type="Proteomes" id="UP000551758"/>
    </source>
</evidence>
<evidence type="ECO:0000256" key="5">
    <source>
        <dbReference type="ARBA" id="ARBA00022729"/>
    </source>
</evidence>
<sequence>KSIPVPCPAHHISREAIPDAIPDLGSFLDEALIGTHRQYQPYKIVCSELQDPGKPRTFQSGTTSTMVPVLLFLLLLLGPAVPRETHTGPYSLSFLYTGLSRPSEGFHSFQAIAYLNDQPFFRYDSEGRKAEPLGSWSHVEGMEDWEKESELQKAREDIFMVTLKDIMDYYKDREGSHTLQGLFGCELRNNKSSGAFWRYAYDGQDFIKFDKEIPAWVPLDPAAQNTKQKWEAEEVYVQRAKAYLEEECPGMLQRYLPYSRSHLDRQDPPSVSVTSHVAPGKNWTLKCLAYDFYPRGIGLRWTRAGDARETESGGDVLPSGIGTYQTWVAVGVPPQDRGPYSCHVEHSSLAQPLTVLWGKRQEAKAEGDLGTRPQ</sequence>
<feature type="non-terminal residue" evidence="12">
    <location>
        <position position="374"/>
    </location>
</feature>
<dbReference type="PANTHER" id="PTHR16675:SF289">
    <property type="entry name" value="ZINC-ALPHA-2-GLYCOPROTEIN"/>
    <property type="match status" value="1"/>
</dbReference>
<dbReference type="SUPFAM" id="SSF54452">
    <property type="entry name" value="MHC antigen-recognition domain"/>
    <property type="match status" value="1"/>
</dbReference>
<keyword evidence="5" id="KW-0732">Signal</keyword>
<evidence type="ECO:0000256" key="3">
    <source>
        <dbReference type="ARBA" id="ARBA00006909"/>
    </source>
</evidence>
<dbReference type="EMBL" id="JACDTQ010002466">
    <property type="protein sequence ID" value="KAF5918216.1"/>
    <property type="molecule type" value="Genomic_DNA"/>
</dbReference>
<dbReference type="PRINTS" id="PR01638">
    <property type="entry name" value="MHCCLASSI"/>
</dbReference>
<dbReference type="Pfam" id="PF07654">
    <property type="entry name" value="C1-set"/>
    <property type="match status" value="1"/>
</dbReference>
<accession>A0A7J7ES02</accession>
<dbReference type="CDD" id="cd21010">
    <property type="entry name" value="IgC1_MHC-like_ZAG"/>
    <property type="match status" value="1"/>
</dbReference>
<dbReference type="GO" id="GO:0002486">
    <property type="term" value="P:antigen processing and presentation of endogenous peptide antigen via MHC class I via ER pathway, TAP-independent"/>
    <property type="evidence" value="ECO:0007669"/>
    <property type="project" value="TreeGrafter"/>
</dbReference>
<keyword evidence="7" id="KW-0325">Glycoprotein</keyword>
<reference evidence="12 13" key="1">
    <citation type="journal article" date="2020" name="Mol. Biol. Evol.">
        <title>Interspecific Gene Flow and the Evolution of Specialization in Black and White Rhinoceros.</title>
        <authorList>
            <person name="Moodley Y."/>
            <person name="Westbury M.V."/>
            <person name="Russo I.M."/>
            <person name="Gopalakrishnan S."/>
            <person name="Rakotoarivelo A."/>
            <person name="Olsen R.A."/>
            <person name="Prost S."/>
            <person name="Tunstall T."/>
            <person name="Ryder O.A."/>
            <person name="Dalen L."/>
            <person name="Bruford M.W."/>
        </authorList>
    </citation>
    <scope>NUCLEOTIDE SEQUENCE [LARGE SCALE GENOMIC DNA]</scope>
    <source>
        <strain evidence="12">SBR-YM</strain>
        <tissue evidence="12">Skin</tissue>
    </source>
</reference>
<dbReference type="Gene3D" id="3.30.500.10">
    <property type="entry name" value="MHC class I-like antigen recognition-like"/>
    <property type="match status" value="1"/>
</dbReference>
<organism evidence="12 13">
    <name type="scientific">Diceros bicornis minor</name>
    <name type="common">South-central black rhinoceros</name>
    <dbReference type="NCBI Taxonomy" id="77932"/>
    <lineage>
        <taxon>Eukaryota</taxon>
        <taxon>Metazoa</taxon>
        <taxon>Chordata</taxon>
        <taxon>Craniata</taxon>
        <taxon>Vertebrata</taxon>
        <taxon>Euteleostomi</taxon>
        <taxon>Mammalia</taxon>
        <taxon>Eutheria</taxon>
        <taxon>Laurasiatheria</taxon>
        <taxon>Perissodactyla</taxon>
        <taxon>Rhinocerotidae</taxon>
        <taxon>Diceros</taxon>
    </lineage>
</organism>
<dbReference type="PROSITE" id="PS00290">
    <property type="entry name" value="IG_MHC"/>
    <property type="match status" value="1"/>
</dbReference>
<comment type="similarity">
    <text evidence="3 10">Belongs to the MHC class I family.</text>
</comment>
<gene>
    <name evidence="12" type="ORF">HPG69_002857</name>
</gene>
<comment type="caution">
    <text evidence="12">The sequence shown here is derived from an EMBL/GenBank/DDBJ whole genome shotgun (WGS) entry which is preliminary data.</text>
</comment>
<dbReference type="PROSITE" id="PS50835">
    <property type="entry name" value="IG_LIKE"/>
    <property type="match status" value="1"/>
</dbReference>
<dbReference type="GO" id="GO:0002476">
    <property type="term" value="P:antigen processing and presentation of endogenous peptide antigen via MHC class Ib"/>
    <property type="evidence" value="ECO:0007669"/>
    <property type="project" value="TreeGrafter"/>
</dbReference>
<feature type="domain" description="Ig-like" evidence="11">
    <location>
        <begin position="269"/>
        <end position="354"/>
    </location>
</feature>
<dbReference type="PANTHER" id="PTHR16675">
    <property type="entry name" value="MHC CLASS I-RELATED"/>
    <property type="match status" value="1"/>
</dbReference>
<evidence type="ECO:0000256" key="4">
    <source>
        <dbReference type="ARBA" id="ARBA00022525"/>
    </source>
</evidence>
<dbReference type="SUPFAM" id="SSF48726">
    <property type="entry name" value="Immunoglobulin"/>
    <property type="match status" value="1"/>
</dbReference>
<dbReference type="AlphaFoldDB" id="A0A7J7ES02"/>
<keyword evidence="13" id="KW-1185">Reference proteome</keyword>
<dbReference type="InterPro" id="IPR011162">
    <property type="entry name" value="MHC_I/II-like_Ag-recog"/>
</dbReference>
<dbReference type="GO" id="GO:0009897">
    <property type="term" value="C:external side of plasma membrane"/>
    <property type="evidence" value="ECO:0007669"/>
    <property type="project" value="TreeGrafter"/>
</dbReference>
<dbReference type="InterPro" id="IPR013783">
    <property type="entry name" value="Ig-like_fold"/>
</dbReference>
<evidence type="ECO:0000256" key="10">
    <source>
        <dbReference type="RuleBase" id="RU004439"/>
    </source>
</evidence>
<comment type="subunit">
    <text evidence="8">Interacts with PIP.</text>
</comment>
<comment type="subcellular location">
    <subcellularLocation>
        <location evidence="1">Cell membrane</location>
        <topology evidence="1">Single-pass type I membrane protein</topology>
    </subcellularLocation>
    <subcellularLocation>
        <location evidence="2">Secreted</location>
    </subcellularLocation>
</comment>
<evidence type="ECO:0000256" key="2">
    <source>
        <dbReference type="ARBA" id="ARBA00004613"/>
    </source>
</evidence>
<dbReference type="GO" id="GO:0001916">
    <property type="term" value="P:positive regulation of T cell mediated cytotoxicity"/>
    <property type="evidence" value="ECO:0007669"/>
    <property type="project" value="TreeGrafter"/>
</dbReference>
<dbReference type="InterPro" id="IPR036179">
    <property type="entry name" value="Ig-like_dom_sf"/>
</dbReference>
<dbReference type="GO" id="GO:0005615">
    <property type="term" value="C:extracellular space"/>
    <property type="evidence" value="ECO:0007669"/>
    <property type="project" value="TreeGrafter"/>
</dbReference>
<evidence type="ECO:0000313" key="12">
    <source>
        <dbReference type="EMBL" id="KAF5918216.1"/>
    </source>
</evidence>
<dbReference type="InterPro" id="IPR003597">
    <property type="entry name" value="Ig_C1-set"/>
</dbReference>